<dbReference type="OrthoDB" id="9799173at2"/>
<proteinExistence type="predicted"/>
<reference evidence="2 3" key="1">
    <citation type="submission" date="2018-09" db="EMBL/GenBank/DDBJ databases">
        <title>Draft genome sequence of Rhodopseudomonas palustris 2.1.18.</title>
        <authorList>
            <person name="Robertson S.L."/>
            <person name="Meyer T.E."/>
            <person name="Kyndt J.A."/>
        </authorList>
    </citation>
    <scope>NUCLEOTIDE SEQUENCE [LARGE SCALE GENOMIC DNA]</scope>
    <source>
        <strain evidence="2 3">2.1.18</strain>
    </source>
</reference>
<feature type="domain" description="Antitoxin SocA-like Panacea" evidence="1">
    <location>
        <begin position="34"/>
        <end position="131"/>
    </location>
</feature>
<sequence>MTAQTQATADIHDVVDYIVVKMEDAGERLNVLKLHKLLYYVQAWNLAFGKGRFFNNEFQAWVHGPVCRIIYDRFKDTKSMYSPVRRRDMRENFDVDALPNPVKRHIDNILEAYAEYTDDQLEEMTHQERPWIETREGYHPNERCEKAISDKTMQEYYSARLQRNTAS</sequence>
<gene>
    <name evidence="2" type="ORF">D4Q52_13060</name>
</gene>
<organism evidence="2 3">
    <name type="scientific">Rhodopseudomonas palustris</name>
    <dbReference type="NCBI Taxonomy" id="1076"/>
    <lineage>
        <taxon>Bacteria</taxon>
        <taxon>Pseudomonadati</taxon>
        <taxon>Pseudomonadota</taxon>
        <taxon>Alphaproteobacteria</taxon>
        <taxon>Hyphomicrobiales</taxon>
        <taxon>Nitrobacteraceae</taxon>
        <taxon>Rhodopseudomonas</taxon>
    </lineage>
</organism>
<comment type="caution">
    <text evidence="2">The sequence shown here is derived from an EMBL/GenBank/DDBJ whole genome shotgun (WGS) entry which is preliminary data.</text>
</comment>
<dbReference type="RefSeq" id="WP_119857003.1">
    <property type="nucleotide sequence ID" value="NZ_QYYD01000012.1"/>
</dbReference>
<dbReference type="InterPro" id="IPR025272">
    <property type="entry name" value="SocA_Panacea"/>
</dbReference>
<evidence type="ECO:0000259" key="1">
    <source>
        <dbReference type="Pfam" id="PF13274"/>
    </source>
</evidence>
<dbReference type="EMBL" id="QYYD01000012">
    <property type="protein sequence ID" value="RJF74089.1"/>
    <property type="molecule type" value="Genomic_DNA"/>
</dbReference>
<protein>
    <submittedName>
        <fullName evidence="2">DUF4065 domain-containing protein</fullName>
    </submittedName>
</protein>
<evidence type="ECO:0000313" key="3">
    <source>
        <dbReference type="Proteomes" id="UP000285523"/>
    </source>
</evidence>
<evidence type="ECO:0000313" key="2">
    <source>
        <dbReference type="EMBL" id="RJF74089.1"/>
    </source>
</evidence>
<dbReference type="AlphaFoldDB" id="A0A418VD66"/>
<accession>A0A418VD66</accession>
<dbReference type="Pfam" id="PF13274">
    <property type="entry name" value="SocA_Panacea"/>
    <property type="match status" value="1"/>
</dbReference>
<name>A0A418VD66_RHOPL</name>
<dbReference type="Proteomes" id="UP000285523">
    <property type="component" value="Unassembled WGS sequence"/>
</dbReference>